<feature type="compositionally biased region" description="Pro residues" evidence="7">
    <location>
        <begin position="130"/>
        <end position="141"/>
    </location>
</feature>
<keyword evidence="3" id="KW-0645">Protease</keyword>
<dbReference type="GO" id="GO:0005829">
    <property type="term" value="C:cytosol"/>
    <property type="evidence" value="ECO:0007669"/>
    <property type="project" value="TreeGrafter"/>
</dbReference>
<dbReference type="EC" id="3.4.19.12" evidence="2"/>
<evidence type="ECO:0000259" key="8">
    <source>
        <dbReference type="PROSITE" id="PS50235"/>
    </source>
</evidence>
<feature type="compositionally biased region" description="Polar residues" evidence="7">
    <location>
        <begin position="810"/>
        <end position="820"/>
    </location>
</feature>
<dbReference type="GO" id="GO:0005634">
    <property type="term" value="C:nucleus"/>
    <property type="evidence" value="ECO:0007669"/>
    <property type="project" value="TreeGrafter"/>
</dbReference>
<feature type="compositionally biased region" description="Basic and acidic residues" evidence="7">
    <location>
        <begin position="414"/>
        <end position="429"/>
    </location>
</feature>
<dbReference type="InterPro" id="IPR050164">
    <property type="entry name" value="Peptidase_C19"/>
</dbReference>
<feature type="compositionally biased region" description="Low complexity" evidence="7">
    <location>
        <begin position="305"/>
        <end position="352"/>
    </location>
</feature>
<dbReference type="PANTHER" id="PTHR24006">
    <property type="entry name" value="UBIQUITIN CARBOXYL-TERMINAL HYDROLASE"/>
    <property type="match status" value="1"/>
</dbReference>
<feature type="compositionally biased region" description="Acidic residues" evidence="7">
    <location>
        <begin position="446"/>
        <end position="457"/>
    </location>
</feature>
<feature type="domain" description="USP" evidence="8">
    <location>
        <begin position="634"/>
        <end position="1112"/>
    </location>
</feature>
<dbReference type="InterPro" id="IPR038765">
    <property type="entry name" value="Papain-like_cys_pep_sf"/>
</dbReference>
<accession>A0A8H6XHC2</accession>
<keyword evidence="4" id="KW-0833">Ubl conjugation pathway</keyword>
<feature type="compositionally biased region" description="Acidic residues" evidence="7">
    <location>
        <begin position="830"/>
        <end position="839"/>
    </location>
</feature>
<evidence type="ECO:0000313" key="10">
    <source>
        <dbReference type="Proteomes" id="UP000620124"/>
    </source>
</evidence>
<evidence type="ECO:0000256" key="2">
    <source>
        <dbReference type="ARBA" id="ARBA00012759"/>
    </source>
</evidence>
<dbReference type="InterPro" id="IPR001394">
    <property type="entry name" value="Peptidase_C19_UCH"/>
</dbReference>
<protein>
    <recommendedName>
        <fullName evidence="2">ubiquitinyl hydrolase 1</fullName>
        <ecNumber evidence="2">3.4.19.12</ecNumber>
    </recommendedName>
</protein>
<feature type="compositionally biased region" description="Low complexity" evidence="7">
    <location>
        <begin position="458"/>
        <end position="469"/>
    </location>
</feature>
<feature type="compositionally biased region" description="Low complexity" evidence="7">
    <location>
        <begin position="198"/>
        <end position="208"/>
    </location>
</feature>
<dbReference type="CDD" id="cd02257">
    <property type="entry name" value="Peptidase_C19"/>
    <property type="match status" value="1"/>
</dbReference>
<feature type="compositionally biased region" description="Low complexity" evidence="7">
    <location>
        <begin position="251"/>
        <end position="269"/>
    </location>
</feature>
<dbReference type="EMBL" id="JACAZI010000018">
    <property type="protein sequence ID" value="KAF7341183.1"/>
    <property type="molecule type" value="Genomic_DNA"/>
</dbReference>
<evidence type="ECO:0000256" key="6">
    <source>
        <dbReference type="ARBA" id="ARBA00022807"/>
    </source>
</evidence>
<dbReference type="OrthoDB" id="429671at2759"/>
<dbReference type="InterPro" id="IPR018200">
    <property type="entry name" value="USP_CS"/>
</dbReference>
<evidence type="ECO:0000313" key="9">
    <source>
        <dbReference type="EMBL" id="KAF7341183.1"/>
    </source>
</evidence>
<feature type="compositionally biased region" description="Low complexity" evidence="7">
    <location>
        <begin position="71"/>
        <end position="84"/>
    </location>
</feature>
<dbReference type="InterPro" id="IPR028889">
    <property type="entry name" value="USP"/>
</dbReference>
<keyword evidence="6" id="KW-0788">Thiol protease</keyword>
<dbReference type="GO" id="GO:0004843">
    <property type="term" value="F:cysteine-type deubiquitinase activity"/>
    <property type="evidence" value="ECO:0007669"/>
    <property type="project" value="UniProtKB-EC"/>
</dbReference>
<feature type="compositionally biased region" description="Pro residues" evidence="7">
    <location>
        <begin position="404"/>
        <end position="413"/>
    </location>
</feature>
<feature type="compositionally biased region" description="Low complexity" evidence="7">
    <location>
        <begin position="479"/>
        <end position="492"/>
    </location>
</feature>
<feature type="compositionally biased region" description="Pro residues" evidence="7">
    <location>
        <begin position="295"/>
        <end position="304"/>
    </location>
</feature>
<organism evidence="9 10">
    <name type="scientific">Mycena venus</name>
    <dbReference type="NCBI Taxonomy" id="2733690"/>
    <lineage>
        <taxon>Eukaryota</taxon>
        <taxon>Fungi</taxon>
        <taxon>Dikarya</taxon>
        <taxon>Basidiomycota</taxon>
        <taxon>Agaricomycotina</taxon>
        <taxon>Agaricomycetes</taxon>
        <taxon>Agaricomycetidae</taxon>
        <taxon>Agaricales</taxon>
        <taxon>Marasmiineae</taxon>
        <taxon>Mycenaceae</taxon>
        <taxon>Mycena</taxon>
    </lineage>
</organism>
<gene>
    <name evidence="9" type="ORF">MVEN_01853300</name>
</gene>
<keyword evidence="5 9" id="KW-0378">Hydrolase</keyword>
<feature type="compositionally biased region" description="Polar residues" evidence="7">
    <location>
        <begin position="542"/>
        <end position="553"/>
    </location>
</feature>
<dbReference type="Gene3D" id="3.90.70.10">
    <property type="entry name" value="Cysteine proteinases"/>
    <property type="match status" value="1"/>
</dbReference>
<evidence type="ECO:0000256" key="5">
    <source>
        <dbReference type="ARBA" id="ARBA00022801"/>
    </source>
</evidence>
<dbReference type="SUPFAM" id="SSF54001">
    <property type="entry name" value="Cysteine proteinases"/>
    <property type="match status" value="1"/>
</dbReference>
<evidence type="ECO:0000256" key="4">
    <source>
        <dbReference type="ARBA" id="ARBA00022786"/>
    </source>
</evidence>
<feature type="region of interest" description="Disordered" evidence="7">
    <location>
        <begin position="239"/>
        <end position="553"/>
    </location>
</feature>
<dbReference type="PROSITE" id="PS50235">
    <property type="entry name" value="USP_3"/>
    <property type="match status" value="1"/>
</dbReference>
<evidence type="ECO:0000256" key="3">
    <source>
        <dbReference type="ARBA" id="ARBA00022670"/>
    </source>
</evidence>
<evidence type="ECO:0000256" key="7">
    <source>
        <dbReference type="SAM" id="MobiDB-lite"/>
    </source>
</evidence>
<reference evidence="9" key="1">
    <citation type="submission" date="2020-05" db="EMBL/GenBank/DDBJ databases">
        <title>Mycena genomes resolve the evolution of fungal bioluminescence.</title>
        <authorList>
            <person name="Tsai I.J."/>
        </authorList>
    </citation>
    <scope>NUCLEOTIDE SEQUENCE</scope>
    <source>
        <strain evidence="9">CCC161011</strain>
    </source>
</reference>
<feature type="region of interest" description="Disordered" evidence="7">
    <location>
        <begin position="1"/>
        <end position="210"/>
    </location>
</feature>
<dbReference type="GO" id="GO:0006508">
    <property type="term" value="P:proteolysis"/>
    <property type="evidence" value="ECO:0007669"/>
    <property type="project" value="UniProtKB-KW"/>
</dbReference>
<sequence length="1479" mass="157301">MANPYQAHAGPSYYMQQPPPQSPANVTPQSYYNPGSPNPNSGPGPGPGPSNNPMQNGYPGAAYNQHQYNAGPGPLGHHPGMGSPRLNGNGRGNGYINAHTHNPQSSRGGHGHGHGHASYTHAHVHAGYRPAPPPYAQPPYPHAHAHPHPLPQHPLPHQMAPQPGPMGKYPQTQPQPQAQGYPPYTVYPPPIPASAWGQPPHQQQQQQPLSPLAKQDIPLASPLEVVSPRFSVATPKAASYYATAGPPPPEQIQNQNQNPPRQQEQEQPQADQNVSPLSASVDAKQGLDSASVSSPPVPSAPAPLPDVDSVPGPGPSHSHSYGTIDTSSSSHLTSTSLSPTAGEPTATGTETELVSERAASPIGSGGWAIWSRRPGNPAHAPGVIISPRARPPPVVMANAKEGRTPPPSPPPPIIEKEREVEAEKERDGEIEVAVVEAEAEKQPTSEPEDSPEPEAEAEVPSSGASTADNTDADADADPMRTPTTAATTMTMPSSPVSLATGKSVPVSPPSGSGSGVAGAPSPPPSASSSSTTTTTAAVGGPQSQKTKFGSLPTSSVVGFSIPAGAEKEKQREKSTSPANRAAVLALLNAPAQPLADTAARSFADASAAAPAASSAVDAAVGKTTTGLEGKLTPRGLVNTGNMCFANAVLQVLVYCAGTASEFPAGPGGGVESGNVSGVAGGDAGTGASGNGVLRAAPLVRATGTFLREFVVAPKAAPGKKPGANGVVGGVAGGKGKGKASPAVEEEEDAEAFIPTYVYDALKGKKRFDGMRGGHQEDAEEFLGFYLDTLEEELLAVVTALSPPSASASSKRTNANVNASAGGSGRAVVEEREEEAPPEAEDGWLEVGKKNRTVVTRTIKTAESPITRIFGGKFRSTLRAPGQKDSVIVEDWRSLRLDIQVRLFILSLLSFSFRTYFPRVPATSLVLPPFLLPLPCNVFIWTDLRGTPQRDGVHTIADALALISQPQTVQMSQPSRPGVVVDASQQVLIDALPPILILHVKRFCYDTAVGGVVKVGKRVAFGPELEVVNDVMVPTARKPQPVKYKLFGVVYHHGISASGGHYTLDVLHSTRFPGTGTNGEREGWVRIDDELVSDVRPADVFDEYGSDSGGGKRGCGVLSLVFPLCNVTALLRRVEGKSSKSTLTRDERQRDRVCRKQEQTVLAVADSALGKNPFKNVQFWVYRDGKWTKRCAFMASFCAYQNLMEQGRKKLCPKKEMHKHDYAVFFASTPRLCGFLVSACGYTLLDVDLDRLHRHCPTTLIRLNANPHHHELFRKTWAGCLLSILSLSDVYTVLYVSQVNRYLRAIALGKQLWISLSARGFIKTSFPNLSQFTTTQFMDQVRRIVVGLQRWRPSDLSPEAQPLLVKEITILLDSPKDPTCLPITHLTPMTAETPLLDNSPIAVVSICESPLQRGTYTISLYVSEETSQGEPAIYDGVPLELRLRLQTFGHRRSRIPARLSIRSAFIVFWMAGMQQGRALL</sequence>
<comment type="catalytic activity">
    <reaction evidence="1">
        <text>Thiol-dependent hydrolysis of ester, thioester, amide, peptide and isopeptide bonds formed by the C-terminal Gly of ubiquitin (a 76-residue protein attached to proteins as an intracellular targeting signal).</text>
        <dbReference type="EC" id="3.4.19.12"/>
    </reaction>
</comment>
<dbReference type="GO" id="GO:0016579">
    <property type="term" value="P:protein deubiquitination"/>
    <property type="evidence" value="ECO:0007669"/>
    <property type="project" value="InterPro"/>
</dbReference>
<dbReference type="PROSITE" id="PS00972">
    <property type="entry name" value="USP_1"/>
    <property type="match status" value="1"/>
</dbReference>
<feature type="compositionally biased region" description="Low complexity" evidence="7">
    <location>
        <begin position="526"/>
        <end position="541"/>
    </location>
</feature>
<proteinExistence type="predicted"/>
<feature type="region of interest" description="Disordered" evidence="7">
    <location>
        <begin position="803"/>
        <end position="839"/>
    </location>
</feature>
<keyword evidence="10" id="KW-1185">Reference proteome</keyword>
<dbReference type="Proteomes" id="UP000620124">
    <property type="component" value="Unassembled WGS sequence"/>
</dbReference>
<dbReference type="PROSITE" id="PS00973">
    <property type="entry name" value="USP_2"/>
    <property type="match status" value="1"/>
</dbReference>
<feature type="compositionally biased region" description="Pro residues" evidence="7">
    <location>
        <begin position="36"/>
        <end position="50"/>
    </location>
</feature>
<dbReference type="Pfam" id="PF00443">
    <property type="entry name" value="UCH"/>
    <property type="match status" value="1"/>
</dbReference>
<feature type="compositionally biased region" description="Low complexity" evidence="7">
    <location>
        <begin position="169"/>
        <end position="184"/>
    </location>
</feature>
<comment type="caution">
    <text evidence="9">The sequence shown here is derived from an EMBL/GenBank/DDBJ whole genome shotgun (WGS) entry which is preliminary data.</text>
</comment>
<evidence type="ECO:0000256" key="1">
    <source>
        <dbReference type="ARBA" id="ARBA00000707"/>
    </source>
</evidence>
<dbReference type="PANTHER" id="PTHR24006:SF687">
    <property type="entry name" value="UBIQUITIN CARBOXYL-TERMINAL HYDROLASE 10"/>
    <property type="match status" value="1"/>
</dbReference>
<name>A0A8H6XHC2_9AGAR</name>